<dbReference type="EMBL" id="JANPWE010000006">
    <property type="protein sequence ID" value="MCR6546218.1"/>
    <property type="molecule type" value="Genomic_DNA"/>
</dbReference>
<dbReference type="PROSITE" id="PS51387">
    <property type="entry name" value="FAD_PCMH"/>
    <property type="match status" value="1"/>
</dbReference>
<comment type="cofactor">
    <cofactor evidence="1">
        <name>FAD</name>
        <dbReference type="ChEBI" id="CHEBI:57692"/>
    </cofactor>
</comment>
<dbReference type="Gene3D" id="3.30.70.2190">
    <property type="match status" value="1"/>
</dbReference>
<dbReference type="InterPro" id="IPR036318">
    <property type="entry name" value="FAD-bd_PCMH-like_sf"/>
</dbReference>
<protein>
    <submittedName>
        <fullName evidence="6">FAD-binding protein</fullName>
    </submittedName>
</protein>
<evidence type="ECO:0000256" key="1">
    <source>
        <dbReference type="ARBA" id="ARBA00001974"/>
    </source>
</evidence>
<feature type="domain" description="FAD-binding PCMH-type" evidence="5">
    <location>
        <begin position="40"/>
        <end position="219"/>
    </location>
</feature>
<dbReference type="Gene3D" id="1.10.45.10">
    <property type="entry name" value="Vanillyl-alcohol Oxidase, Chain A, domain 4"/>
    <property type="match status" value="1"/>
</dbReference>
<comment type="caution">
    <text evidence="6">The sequence shown here is derived from an EMBL/GenBank/DDBJ whole genome shotgun (WGS) entry which is preliminary data.</text>
</comment>
<dbReference type="InterPro" id="IPR016171">
    <property type="entry name" value="Vanillyl_alc_oxidase_C-sub2"/>
</dbReference>
<dbReference type="InterPro" id="IPR051914">
    <property type="entry name" value="FAD-linked_OxidoTrans_Type4"/>
</dbReference>
<organism evidence="6 7">
    <name type="scientific">Dehalobacterium formicoaceticum</name>
    <dbReference type="NCBI Taxonomy" id="51515"/>
    <lineage>
        <taxon>Bacteria</taxon>
        <taxon>Bacillati</taxon>
        <taxon>Bacillota</taxon>
        <taxon>Clostridia</taxon>
        <taxon>Eubacteriales</taxon>
        <taxon>Peptococcaceae</taxon>
        <taxon>Dehalobacterium</taxon>
    </lineage>
</organism>
<dbReference type="SUPFAM" id="SSF55103">
    <property type="entry name" value="FAD-linked oxidases, C-terminal domain"/>
    <property type="match status" value="1"/>
</dbReference>
<dbReference type="SUPFAM" id="SSF56176">
    <property type="entry name" value="FAD-binding/transporter-associated domain-like"/>
    <property type="match status" value="1"/>
</dbReference>
<keyword evidence="2" id="KW-0285">Flavoprotein</keyword>
<evidence type="ECO:0000256" key="4">
    <source>
        <dbReference type="ARBA" id="ARBA00023002"/>
    </source>
</evidence>
<dbReference type="RefSeq" id="WP_257913728.1">
    <property type="nucleotide sequence ID" value="NZ_JANPWE010000006.1"/>
</dbReference>
<dbReference type="InterPro" id="IPR004113">
    <property type="entry name" value="FAD-bd_oxidored_4_C"/>
</dbReference>
<accession>A0ABT1Y6P5</accession>
<proteinExistence type="predicted"/>
<evidence type="ECO:0000313" key="7">
    <source>
        <dbReference type="Proteomes" id="UP001524944"/>
    </source>
</evidence>
<sequence>MISKEIKDKIRAIVGDEHVLDSDLDLFSYSYDSSFVPLLPPNKPYLVVRPLTTREVSAVMKLAYENDINVTPRGAATGRTGGSIPLHGGISLVLDRMKNIIELDERNMMVTTEPGVRTIDLYNYCAEKGLFYPPDPGSWKYSTIGGNVAENAGGMRAVKYGVTGNYVMGLEVVLPDGRVLHTGGKAIKNVTGYNLTDLFTGSEGTLGIVTKIILRLIPMPKVRNTMQLMFKTLDEACNTIHRMLQSRVVPSSAELMDKMSLQAVARHNRMDISPSIEACLVIEIDGDDKEELNKQAQQISEIAAQFNVIEVRIAASTEEAEEIWAIRRGLSSAIGAMAPNRLGEDVSVPRDAFPEVVRRIGKIADKYQLTIAVYGHAGDGNVHPSILCDLSNPEEEKRVHLAVNEIFDAAIDLGGTLSGEHGIGITKRDHIVHALGEVGVSALKAVKQAFDPKGLLNPGKIWP</sequence>
<evidence type="ECO:0000259" key="5">
    <source>
        <dbReference type="PROSITE" id="PS51387"/>
    </source>
</evidence>
<reference evidence="6 7" key="1">
    <citation type="submission" date="2022-08" db="EMBL/GenBank/DDBJ databases">
        <title>Proteogenomics of the novel Dehalobacterium formicoaceticum strain EZ94 highlights a key role of methyltransferases during anaerobic dichloromethane degradation.</title>
        <authorList>
            <person name="Wasmund K."/>
        </authorList>
    </citation>
    <scope>NUCLEOTIDE SEQUENCE [LARGE SCALE GENOMIC DNA]</scope>
    <source>
        <strain evidence="6 7">EZ94</strain>
    </source>
</reference>
<evidence type="ECO:0000313" key="6">
    <source>
        <dbReference type="EMBL" id="MCR6546218.1"/>
    </source>
</evidence>
<evidence type="ECO:0000256" key="3">
    <source>
        <dbReference type="ARBA" id="ARBA00022827"/>
    </source>
</evidence>
<evidence type="ECO:0000256" key="2">
    <source>
        <dbReference type="ARBA" id="ARBA00022630"/>
    </source>
</evidence>
<dbReference type="Pfam" id="PF02913">
    <property type="entry name" value="FAD-oxidase_C"/>
    <property type="match status" value="1"/>
</dbReference>
<dbReference type="InterPro" id="IPR016167">
    <property type="entry name" value="FAD-bd_PCMH_sub1"/>
</dbReference>
<dbReference type="Gene3D" id="3.30.43.10">
    <property type="entry name" value="Uridine Diphospho-n-acetylenolpyruvylglucosamine Reductase, domain 2"/>
    <property type="match status" value="1"/>
</dbReference>
<dbReference type="Gene3D" id="3.30.465.10">
    <property type="match status" value="1"/>
</dbReference>
<keyword evidence="3" id="KW-0274">FAD</keyword>
<keyword evidence="7" id="KW-1185">Reference proteome</keyword>
<dbReference type="InterPro" id="IPR016164">
    <property type="entry name" value="FAD-linked_Oxase-like_C"/>
</dbReference>
<dbReference type="InterPro" id="IPR016166">
    <property type="entry name" value="FAD-bd_PCMH"/>
</dbReference>
<dbReference type="PANTHER" id="PTHR42934:SF2">
    <property type="entry name" value="GLYCOLATE OXIDASE SUBUNIT GLCD"/>
    <property type="match status" value="1"/>
</dbReference>
<name>A0ABT1Y6P5_9FIRM</name>
<dbReference type="InterPro" id="IPR016169">
    <property type="entry name" value="FAD-bd_PCMH_sub2"/>
</dbReference>
<gene>
    <name evidence="6" type="ORF">NVS47_11970</name>
</gene>
<dbReference type="InterPro" id="IPR006094">
    <property type="entry name" value="Oxid_FAD_bind_N"/>
</dbReference>
<dbReference type="Proteomes" id="UP001524944">
    <property type="component" value="Unassembled WGS sequence"/>
</dbReference>
<dbReference type="Pfam" id="PF01565">
    <property type="entry name" value="FAD_binding_4"/>
    <property type="match status" value="1"/>
</dbReference>
<dbReference type="PANTHER" id="PTHR42934">
    <property type="entry name" value="GLYCOLATE OXIDASE SUBUNIT GLCD"/>
    <property type="match status" value="1"/>
</dbReference>
<dbReference type="Gene3D" id="3.30.70.2740">
    <property type="match status" value="1"/>
</dbReference>
<keyword evidence="4" id="KW-0560">Oxidoreductase</keyword>